<evidence type="ECO:0000256" key="1">
    <source>
        <dbReference type="SAM" id="Phobius"/>
    </source>
</evidence>
<dbReference type="GeneID" id="36841386"/>
<feature type="transmembrane region" description="Helical" evidence="1">
    <location>
        <begin position="41"/>
        <end position="59"/>
    </location>
</feature>
<dbReference type="Proteomes" id="UP000249758">
    <property type="component" value="Segment"/>
</dbReference>
<dbReference type="RefSeq" id="YP_009480927.1">
    <property type="nucleotide sequence ID" value="NC_037665.1"/>
</dbReference>
<feature type="transmembrane region" description="Helical" evidence="1">
    <location>
        <begin position="12"/>
        <end position="35"/>
    </location>
</feature>
<dbReference type="EMBL" id="MG011691">
    <property type="protein sequence ID" value="AVK76931.1"/>
    <property type="molecule type" value="Genomic_DNA"/>
</dbReference>
<sequence length="93" mass="9615">MDAGVALRSRPWSATTTGIMRVAIALAMAASLLLVGADRHWAVVAVGVCVQVAVALLLVRACVLRDESDGALPRRFAVPARNKGFFVGGGGGR</sequence>
<evidence type="ECO:0000313" key="2">
    <source>
        <dbReference type="EMBL" id="AVK76931.1"/>
    </source>
</evidence>
<keyword evidence="1" id="KW-1133">Transmembrane helix</keyword>
<keyword evidence="1" id="KW-0472">Membrane</keyword>
<keyword evidence="1" id="KW-0812">Transmembrane</keyword>
<accession>A0A2U7UEN0</accession>
<dbReference type="KEGG" id="vg:36841386"/>
<reference evidence="2" key="1">
    <citation type="journal article" date="2018" name="Nat. Commun.">
        <title>Diversity and evolution of the emerging Pandoraviridae family.</title>
        <authorList>
            <person name="Legendre M."/>
            <person name="Fabre E."/>
            <person name="Poirot O."/>
            <person name="Jeudy S."/>
            <person name="Lartigue A."/>
            <person name="Alempic J.M."/>
            <person name="Beucher L."/>
            <person name="Philippe N."/>
            <person name="Bertaux L."/>
            <person name="Christo-Foroux E."/>
            <person name="Labadie K."/>
            <person name="Coute Y."/>
            <person name="Abergel C."/>
            <person name="Claverie J.M."/>
        </authorList>
    </citation>
    <scope>NUCLEOTIDE SEQUENCE [LARGE SCALE GENOMIC DNA]</scope>
    <source>
        <strain evidence="2">Macleodensis</strain>
    </source>
</reference>
<organism evidence="2">
    <name type="scientific">Pandoravirus macleodensis</name>
    <dbReference type="NCBI Taxonomy" id="2107707"/>
    <lineage>
        <taxon>Viruses</taxon>
        <taxon>Pandoravirus</taxon>
    </lineage>
</organism>
<gene>
    <name evidence="2" type="ORF">pmac_cds_243</name>
</gene>
<name>A0A2U7UEN0_9VIRU</name>
<protein>
    <submittedName>
        <fullName evidence="2">Uncharacterized protein</fullName>
    </submittedName>
</protein>
<proteinExistence type="predicted"/>